<accession>A0A011NHZ8</accession>
<organism evidence="1 2">
    <name type="scientific">Candidatus Accumulibacter appositus</name>
    <dbReference type="NCBI Taxonomy" id="1454003"/>
    <lineage>
        <taxon>Bacteria</taxon>
        <taxon>Pseudomonadati</taxon>
        <taxon>Pseudomonadota</taxon>
        <taxon>Betaproteobacteria</taxon>
        <taxon>Candidatus Accumulibacter</taxon>
    </lineage>
</organism>
<dbReference type="Proteomes" id="UP000021816">
    <property type="component" value="Unassembled WGS sequence"/>
</dbReference>
<sequence>MTSMNWGISTVMTACLAIKTPFQTYPAAMRHLHPLRPAFDLACEDRTQ</sequence>
<dbReference type="EMBL" id="JEMX01000011">
    <property type="protein sequence ID" value="EXI82403.1"/>
    <property type="molecule type" value="Genomic_DNA"/>
</dbReference>
<reference evidence="1 2" key="1">
    <citation type="submission" date="2014-02" db="EMBL/GenBank/DDBJ databases">
        <title>Expanding our view of genomic diversity in Candidatus Accumulibacter clades.</title>
        <authorList>
            <person name="Skennerton C.T."/>
            <person name="Barr J.J."/>
            <person name="Slater F.R."/>
            <person name="Bond P.L."/>
            <person name="Tyson G.W."/>
        </authorList>
    </citation>
    <scope>NUCLEOTIDE SEQUENCE [LARGE SCALE GENOMIC DNA]</scope>
    <source>
        <strain evidence="2">BA-92</strain>
    </source>
</reference>
<evidence type="ECO:0000313" key="1">
    <source>
        <dbReference type="EMBL" id="EXI82403.1"/>
    </source>
</evidence>
<evidence type="ECO:0000313" key="2">
    <source>
        <dbReference type="Proteomes" id="UP000021816"/>
    </source>
</evidence>
<proteinExistence type="predicted"/>
<dbReference type="AlphaFoldDB" id="A0A011NHZ8"/>
<dbReference type="STRING" id="1454003.AW10_00510"/>
<dbReference type="PATRIC" id="fig|1454003.3.peg.524"/>
<comment type="caution">
    <text evidence="1">The sequence shown here is derived from an EMBL/GenBank/DDBJ whole genome shotgun (WGS) entry which is preliminary data.</text>
</comment>
<protein>
    <submittedName>
        <fullName evidence="1">Uncharacterized protein</fullName>
    </submittedName>
</protein>
<gene>
    <name evidence="1" type="ORF">AW10_00510</name>
</gene>
<name>A0A011NHZ8_9PROT</name>